<keyword evidence="2" id="KW-0732">Signal</keyword>
<comment type="caution">
    <text evidence="3">The sequence shown here is derived from an EMBL/GenBank/DDBJ whole genome shotgun (WGS) entry which is preliminary data.</text>
</comment>
<dbReference type="EMBL" id="JAQNDN010000010">
    <property type="protein sequence ID" value="MDC0669906.1"/>
    <property type="molecule type" value="Genomic_DNA"/>
</dbReference>
<sequence>MTMNYCMTLLGALALLPSACGPEAATTTDSATDTTSPTTGPVDTSTGEAPTTSGVDSTGVDTTGTDTTGVDTTTGGECLEFHTNVWPDTEAVVQFTCGLDAELCPSDPDAVLFKFEAGPEWDDTATTDDLARVHCVLEALRDRQPGQVKYVLFWPVLGPDTGSLEIVGDFVISRRETINDFNYDYSEAGLVLEPSQMFADCRAANTATAAWQCLRPYINIDIEEHKAQECVTAPLVCE</sequence>
<dbReference type="RefSeq" id="WP_271999708.1">
    <property type="nucleotide sequence ID" value="NZ_JAQNDN010000010.1"/>
</dbReference>
<evidence type="ECO:0000256" key="1">
    <source>
        <dbReference type="SAM" id="MobiDB-lite"/>
    </source>
</evidence>
<proteinExistence type="predicted"/>
<feature type="signal peptide" evidence="2">
    <location>
        <begin position="1"/>
        <end position="24"/>
    </location>
</feature>
<name>A0ABT5BA78_9BACT</name>
<evidence type="ECO:0000313" key="3">
    <source>
        <dbReference type="EMBL" id="MDC0669906.1"/>
    </source>
</evidence>
<evidence type="ECO:0000256" key="2">
    <source>
        <dbReference type="SAM" id="SignalP"/>
    </source>
</evidence>
<evidence type="ECO:0000313" key="4">
    <source>
        <dbReference type="Proteomes" id="UP001217838"/>
    </source>
</evidence>
<reference evidence="3 4" key="1">
    <citation type="submission" date="2022-11" db="EMBL/GenBank/DDBJ databases">
        <title>Minimal conservation of predation-associated metabolite biosynthetic gene clusters underscores biosynthetic potential of Myxococcota including descriptions for ten novel species: Archangium lansinium sp. nov., Myxococcus landrumus sp. nov., Nannocystis bai.</title>
        <authorList>
            <person name="Ahearne A."/>
            <person name="Stevens C."/>
            <person name="Dowd S."/>
        </authorList>
    </citation>
    <scope>NUCLEOTIDE SEQUENCE [LARGE SCALE GENOMIC DNA]</scope>
    <source>
        <strain evidence="3 4">NCELM</strain>
    </source>
</reference>
<organism evidence="3 4">
    <name type="scientific">Nannocystis radixulma</name>
    <dbReference type="NCBI Taxonomy" id="2995305"/>
    <lineage>
        <taxon>Bacteria</taxon>
        <taxon>Pseudomonadati</taxon>
        <taxon>Myxococcota</taxon>
        <taxon>Polyangia</taxon>
        <taxon>Nannocystales</taxon>
        <taxon>Nannocystaceae</taxon>
        <taxon>Nannocystis</taxon>
    </lineage>
</organism>
<gene>
    <name evidence="3" type="ORF">POL58_19280</name>
</gene>
<keyword evidence="4" id="KW-1185">Reference proteome</keyword>
<protein>
    <submittedName>
        <fullName evidence="3">Uncharacterized protein</fullName>
    </submittedName>
</protein>
<feature type="region of interest" description="Disordered" evidence="1">
    <location>
        <begin position="22"/>
        <end position="74"/>
    </location>
</feature>
<dbReference type="Proteomes" id="UP001217838">
    <property type="component" value="Unassembled WGS sequence"/>
</dbReference>
<feature type="chain" id="PRO_5045368334" evidence="2">
    <location>
        <begin position="25"/>
        <end position="238"/>
    </location>
</feature>
<accession>A0ABT5BA78</accession>